<comment type="caution">
    <text evidence="2">The sequence shown here is derived from an EMBL/GenBank/DDBJ whole genome shotgun (WGS) entry which is preliminary data.</text>
</comment>
<dbReference type="Proteomes" id="UP000593566">
    <property type="component" value="Unassembled WGS sequence"/>
</dbReference>
<proteinExistence type="predicted"/>
<feature type="region of interest" description="Disordered" evidence="1">
    <location>
        <begin position="1"/>
        <end position="69"/>
    </location>
</feature>
<sequence>MAPKPYRVHVHQHAGSTAQEIQDKPEWSNAHQHRIGYCNRHDRRPGLTHTGDEEEEDFEEQAEDDRQELRRKVQNGDLVYFKDIVKREEVHLFASDKAILTTQKVINEVRVGFHLGRPRDHPTGWSYVMLFLLSVLDEWKHDSKVEANAKHNDAYATDETDQDGEKPQANGHTKESNTKYQKLRGKYSPQEIALLCSLQHE</sequence>
<feature type="compositionally biased region" description="Acidic residues" evidence="1">
    <location>
        <begin position="52"/>
        <end position="66"/>
    </location>
</feature>
<evidence type="ECO:0000313" key="3">
    <source>
        <dbReference type="Proteomes" id="UP000593566"/>
    </source>
</evidence>
<protein>
    <submittedName>
        <fullName evidence="2">Uncharacterized protein</fullName>
    </submittedName>
</protein>
<reference evidence="2 3" key="1">
    <citation type="journal article" date="2020" name="Genomics">
        <title>Complete, high-quality genomes from long-read metagenomic sequencing of two wolf lichen thalli reveals enigmatic genome architecture.</title>
        <authorList>
            <person name="McKenzie S.K."/>
            <person name="Walston R.F."/>
            <person name="Allen J.L."/>
        </authorList>
    </citation>
    <scope>NUCLEOTIDE SEQUENCE [LARGE SCALE GENOMIC DNA]</scope>
    <source>
        <strain evidence="2">WasteWater1</strain>
    </source>
</reference>
<dbReference type="EMBL" id="JACCJB010000019">
    <property type="protein sequence ID" value="KAF6219563.1"/>
    <property type="molecule type" value="Genomic_DNA"/>
</dbReference>
<organism evidence="2 3">
    <name type="scientific">Letharia lupina</name>
    <dbReference type="NCBI Taxonomy" id="560253"/>
    <lineage>
        <taxon>Eukaryota</taxon>
        <taxon>Fungi</taxon>
        <taxon>Dikarya</taxon>
        <taxon>Ascomycota</taxon>
        <taxon>Pezizomycotina</taxon>
        <taxon>Lecanoromycetes</taxon>
        <taxon>OSLEUM clade</taxon>
        <taxon>Lecanoromycetidae</taxon>
        <taxon>Lecanorales</taxon>
        <taxon>Lecanorineae</taxon>
        <taxon>Parmeliaceae</taxon>
        <taxon>Letharia</taxon>
    </lineage>
</organism>
<feature type="region of interest" description="Disordered" evidence="1">
    <location>
        <begin position="150"/>
        <end position="182"/>
    </location>
</feature>
<keyword evidence="3" id="KW-1185">Reference proteome</keyword>
<dbReference type="AlphaFoldDB" id="A0A8H6CA62"/>
<gene>
    <name evidence="2" type="ORF">HO133_004032</name>
</gene>
<evidence type="ECO:0000256" key="1">
    <source>
        <dbReference type="SAM" id="MobiDB-lite"/>
    </source>
</evidence>
<name>A0A8H6CA62_9LECA</name>
<dbReference type="GeneID" id="59332441"/>
<dbReference type="RefSeq" id="XP_037148998.1">
    <property type="nucleotide sequence ID" value="XM_037294951.1"/>
</dbReference>
<feature type="compositionally biased region" description="Basic residues" evidence="1">
    <location>
        <begin position="1"/>
        <end position="12"/>
    </location>
</feature>
<evidence type="ECO:0000313" key="2">
    <source>
        <dbReference type="EMBL" id="KAF6219563.1"/>
    </source>
</evidence>
<accession>A0A8H6CA62</accession>